<dbReference type="AlphaFoldDB" id="A0A0N9HZ65"/>
<accession>A0A0N9HZ65</accession>
<dbReference type="PANTHER" id="PTHR46796">
    <property type="entry name" value="HTH-TYPE TRANSCRIPTIONAL ACTIVATOR RHAS-RELATED"/>
    <property type="match status" value="1"/>
</dbReference>
<evidence type="ECO:0000256" key="3">
    <source>
        <dbReference type="ARBA" id="ARBA00023163"/>
    </source>
</evidence>
<dbReference type="Gene3D" id="1.10.10.60">
    <property type="entry name" value="Homeodomain-like"/>
    <property type="match status" value="2"/>
</dbReference>
<evidence type="ECO:0000313" key="7">
    <source>
        <dbReference type="Proteomes" id="UP000063699"/>
    </source>
</evidence>
<dbReference type="Proteomes" id="UP000063699">
    <property type="component" value="Chromosome"/>
</dbReference>
<protein>
    <submittedName>
        <fullName evidence="6">AraC family transcriptional regulator</fullName>
    </submittedName>
</protein>
<dbReference type="GO" id="GO:0043565">
    <property type="term" value="F:sequence-specific DNA binding"/>
    <property type="evidence" value="ECO:0007669"/>
    <property type="project" value="InterPro"/>
</dbReference>
<keyword evidence="1" id="KW-0805">Transcription regulation</keyword>
<sequence>MDILSDVIAVTRTGQPRSHKHEWRAPWSQEFGEVPGAAGFHVVLRGSCWLVQPGRPAVELREGDVVLLPRSPGHTLTDRPPGGEPQATGSQTVSLCGAYELDPARVHPLLLTLPETIHLPARLGIDLRLAVELLSAELTDPGLGSAALVPALLESLLVYILRTWFDTDECTTGWAVALRDPVVADALHAMHEDPAQPWTVAKLAAEAGLSRAPFARRFTAAVGQPPLTYLTWWRMTVASQLLRETSLPLAVIAGKAGYLSEFAFAAAFKRQFGLPPGRYRRSAFGPSDGGVHEQETDQ</sequence>
<dbReference type="Pfam" id="PF12852">
    <property type="entry name" value="Cupin_6"/>
    <property type="match status" value="1"/>
</dbReference>
<evidence type="ECO:0000259" key="5">
    <source>
        <dbReference type="PROSITE" id="PS01124"/>
    </source>
</evidence>
<dbReference type="InterPro" id="IPR009057">
    <property type="entry name" value="Homeodomain-like_sf"/>
</dbReference>
<organism evidence="6 7">
    <name type="scientific">Kibdelosporangium phytohabitans</name>
    <dbReference type="NCBI Taxonomy" id="860235"/>
    <lineage>
        <taxon>Bacteria</taxon>
        <taxon>Bacillati</taxon>
        <taxon>Actinomycetota</taxon>
        <taxon>Actinomycetes</taxon>
        <taxon>Pseudonocardiales</taxon>
        <taxon>Pseudonocardiaceae</taxon>
        <taxon>Kibdelosporangium</taxon>
    </lineage>
</organism>
<dbReference type="EMBL" id="CP012752">
    <property type="protein sequence ID" value="ALG10984.1"/>
    <property type="molecule type" value="Genomic_DNA"/>
</dbReference>
<dbReference type="STRING" id="860235.AOZ06_32510"/>
<keyword evidence="7" id="KW-1185">Reference proteome</keyword>
<gene>
    <name evidence="6" type="ORF">AOZ06_32510</name>
</gene>
<dbReference type="InterPro" id="IPR032783">
    <property type="entry name" value="AraC_lig"/>
</dbReference>
<keyword evidence="3" id="KW-0804">Transcription</keyword>
<dbReference type="Pfam" id="PF12833">
    <property type="entry name" value="HTH_18"/>
    <property type="match status" value="1"/>
</dbReference>
<evidence type="ECO:0000256" key="2">
    <source>
        <dbReference type="ARBA" id="ARBA00023125"/>
    </source>
</evidence>
<dbReference type="PROSITE" id="PS01124">
    <property type="entry name" value="HTH_ARAC_FAMILY_2"/>
    <property type="match status" value="1"/>
</dbReference>
<feature type="region of interest" description="Disordered" evidence="4">
    <location>
        <begin position="70"/>
        <end position="90"/>
    </location>
</feature>
<dbReference type="GO" id="GO:0003700">
    <property type="term" value="F:DNA-binding transcription factor activity"/>
    <property type="evidence" value="ECO:0007669"/>
    <property type="project" value="InterPro"/>
</dbReference>
<dbReference type="OrthoDB" id="241790at2"/>
<dbReference type="SUPFAM" id="SSF46689">
    <property type="entry name" value="Homeodomain-like"/>
    <property type="match status" value="2"/>
</dbReference>
<keyword evidence="2" id="KW-0238">DNA-binding</keyword>
<reference evidence="6 7" key="1">
    <citation type="submission" date="2015-07" db="EMBL/GenBank/DDBJ databases">
        <title>Genome sequencing of Kibdelosporangium phytohabitans.</title>
        <authorList>
            <person name="Qin S."/>
            <person name="Xing K."/>
        </authorList>
    </citation>
    <scope>NUCLEOTIDE SEQUENCE [LARGE SCALE GENOMIC DNA]</scope>
    <source>
        <strain evidence="6 7">KLBMP1111</strain>
    </source>
</reference>
<dbReference type="KEGG" id="kphy:AOZ06_32510"/>
<dbReference type="RefSeq" id="WP_054292886.1">
    <property type="nucleotide sequence ID" value="NZ_CP012752.1"/>
</dbReference>
<feature type="domain" description="HTH araC/xylS-type" evidence="5">
    <location>
        <begin position="184"/>
        <end position="282"/>
    </location>
</feature>
<evidence type="ECO:0000313" key="6">
    <source>
        <dbReference type="EMBL" id="ALG10984.1"/>
    </source>
</evidence>
<name>A0A0N9HZ65_9PSEU</name>
<evidence type="ECO:0000256" key="1">
    <source>
        <dbReference type="ARBA" id="ARBA00023015"/>
    </source>
</evidence>
<evidence type="ECO:0000256" key="4">
    <source>
        <dbReference type="SAM" id="MobiDB-lite"/>
    </source>
</evidence>
<dbReference type="InterPro" id="IPR050204">
    <property type="entry name" value="AraC_XylS_family_regulators"/>
</dbReference>
<dbReference type="SMART" id="SM00342">
    <property type="entry name" value="HTH_ARAC"/>
    <property type="match status" value="1"/>
</dbReference>
<dbReference type="InterPro" id="IPR018060">
    <property type="entry name" value="HTH_AraC"/>
</dbReference>
<proteinExistence type="predicted"/>
<dbReference type="PANTHER" id="PTHR46796:SF13">
    <property type="entry name" value="HTH-TYPE TRANSCRIPTIONAL ACTIVATOR RHAS"/>
    <property type="match status" value="1"/>
</dbReference>